<dbReference type="SUPFAM" id="SSF52821">
    <property type="entry name" value="Rhodanese/Cell cycle control phosphatase"/>
    <property type="match status" value="1"/>
</dbReference>
<accession>A0ABS3Q7C9</accession>
<dbReference type="EMBL" id="JAGETV010000032">
    <property type="protein sequence ID" value="MBO1928245.1"/>
    <property type="molecule type" value="Genomic_DNA"/>
</dbReference>
<dbReference type="Pfam" id="PF13847">
    <property type="entry name" value="Methyltransf_31"/>
    <property type="match status" value="1"/>
</dbReference>
<feature type="domain" description="Methyltransferase" evidence="1">
    <location>
        <begin position="137"/>
        <end position="235"/>
    </location>
</feature>
<keyword evidence="2" id="KW-0489">Methyltransferase</keyword>
<dbReference type="Proteomes" id="UP000664835">
    <property type="component" value="Unassembled WGS sequence"/>
</dbReference>
<evidence type="ECO:0000313" key="3">
    <source>
        <dbReference type="Proteomes" id="UP000664835"/>
    </source>
</evidence>
<dbReference type="InterPro" id="IPR029063">
    <property type="entry name" value="SAM-dependent_MTases_sf"/>
</dbReference>
<evidence type="ECO:0000259" key="1">
    <source>
        <dbReference type="Pfam" id="PF13847"/>
    </source>
</evidence>
<dbReference type="Gene3D" id="3.40.50.150">
    <property type="entry name" value="Vaccinia Virus protein VP39"/>
    <property type="match status" value="1"/>
</dbReference>
<proteinExistence type="predicted"/>
<reference evidence="2 3" key="1">
    <citation type="submission" date="2021-03" db="EMBL/GenBank/DDBJ databases">
        <title>Thiomicrorhabdus sp.nov.,novel sulfur-oxidizing bacteria isolated from coastal sediment.</title>
        <authorList>
            <person name="Liu X."/>
        </authorList>
    </citation>
    <scope>NUCLEOTIDE SEQUENCE [LARGE SCALE GENOMIC DNA]</scope>
    <source>
        <strain evidence="2 3">6S2-11</strain>
    </source>
</reference>
<dbReference type="GO" id="GO:0008168">
    <property type="term" value="F:methyltransferase activity"/>
    <property type="evidence" value="ECO:0007669"/>
    <property type="project" value="UniProtKB-KW"/>
</dbReference>
<dbReference type="RefSeq" id="WP_208150860.1">
    <property type="nucleotide sequence ID" value="NZ_JAGETV010000032.1"/>
</dbReference>
<name>A0ABS3Q7C9_9GAMM</name>
<dbReference type="GO" id="GO:0032259">
    <property type="term" value="P:methylation"/>
    <property type="evidence" value="ECO:0007669"/>
    <property type="project" value="UniProtKB-KW"/>
</dbReference>
<evidence type="ECO:0000313" key="2">
    <source>
        <dbReference type="EMBL" id="MBO1928245.1"/>
    </source>
</evidence>
<dbReference type="InterPro" id="IPR036873">
    <property type="entry name" value="Rhodanese-like_dom_sf"/>
</dbReference>
<comment type="caution">
    <text evidence="2">The sequence shown here is derived from an EMBL/GenBank/DDBJ whole genome shotgun (WGS) entry which is preliminary data.</text>
</comment>
<dbReference type="SUPFAM" id="SSF53335">
    <property type="entry name" value="S-adenosyl-L-methionine-dependent methyltransferases"/>
    <property type="match status" value="1"/>
</dbReference>
<sequence>MTVNVMRHQQADGILDLRDSGDYQSGHLIDSTHLPFEVLFESLNQLPAAPAQLFLVGNKQQIEEASLFLDSKHYKVNGSLVLNSDKDLALWQKMLAGQWQEGKNSKILWQPSSAVQEFVDQYLPKLQASLDGKRPLVLDIGCGGGRDAVFLAKQGCQVVAIDKEARVLKRAKQLAQSLGAQVKFSGCDLNTENCVPADIKGRPFDLIIGVRYLNRELLPQLKEQLAEGGYILWQTFIDIGEELSSPKNPSFLLQPDELKQVFSGFEVFVDRIARIEDGRPLNTFIAHKAPVDHS</sequence>
<dbReference type="InterPro" id="IPR025714">
    <property type="entry name" value="Methyltranfer_dom"/>
</dbReference>
<keyword evidence="2" id="KW-0808">Transferase</keyword>
<organism evidence="2 3">
    <name type="scientific">Thiomicrorhabdus marina</name>
    <dbReference type="NCBI Taxonomy" id="2818442"/>
    <lineage>
        <taxon>Bacteria</taxon>
        <taxon>Pseudomonadati</taxon>
        <taxon>Pseudomonadota</taxon>
        <taxon>Gammaproteobacteria</taxon>
        <taxon>Thiotrichales</taxon>
        <taxon>Piscirickettsiaceae</taxon>
        <taxon>Thiomicrorhabdus</taxon>
    </lineage>
</organism>
<protein>
    <submittedName>
        <fullName evidence="2">Methyltransferase domain-containing protein</fullName>
    </submittedName>
</protein>
<dbReference type="CDD" id="cd02440">
    <property type="entry name" value="AdoMet_MTases"/>
    <property type="match status" value="1"/>
</dbReference>
<gene>
    <name evidence="2" type="ORF">J3998_11745</name>
</gene>
<keyword evidence="3" id="KW-1185">Reference proteome</keyword>